<keyword evidence="2" id="KW-0963">Cytoplasm</keyword>
<dbReference type="EMBL" id="QEWP01000023">
    <property type="protein sequence ID" value="PWD97885.1"/>
    <property type="molecule type" value="Genomic_DNA"/>
</dbReference>
<dbReference type="InterPro" id="IPR005627">
    <property type="entry name" value="CutC-like"/>
</dbReference>
<sequence length="237" mass="25670">MSLEICVFSIEAAIKADKAGANRIELCSNPGDGGTTPHHALIKAACEKTALDVFPIIRPSGGGFSYSNDEFNMIKEDILFCKEAGCQGIATGILHPDNTVDVDRMQEIVLLAAPMDVTFIRAFDLTPDPEEALQDLITAGCKRVLTSGQAQKAEEALPLIKKLTTLAKGKISIMPGSGVRPNNIQKIIENTGVVEIHSSARIFKPNIFKKVDELGFGQPVTCNEEQIAEMRKILDTF</sequence>
<comment type="subcellular location">
    <subcellularLocation>
        <location evidence="2">Cytoplasm</location>
    </subcellularLocation>
</comment>
<dbReference type="AlphaFoldDB" id="A0A2U2B494"/>
<evidence type="ECO:0000256" key="2">
    <source>
        <dbReference type="HAMAP-Rule" id="MF_00795"/>
    </source>
</evidence>
<organism evidence="3 4">
    <name type="scientific">Marinilabilia rubra</name>
    <dbReference type="NCBI Taxonomy" id="2162893"/>
    <lineage>
        <taxon>Bacteria</taxon>
        <taxon>Pseudomonadati</taxon>
        <taxon>Bacteroidota</taxon>
        <taxon>Bacteroidia</taxon>
        <taxon>Marinilabiliales</taxon>
        <taxon>Marinilabiliaceae</taxon>
        <taxon>Marinilabilia</taxon>
    </lineage>
</organism>
<comment type="similarity">
    <text evidence="1 2">Belongs to the CutC family.</text>
</comment>
<dbReference type="GO" id="GO:0005737">
    <property type="term" value="C:cytoplasm"/>
    <property type="evidence" value="ECO:0007669"/>
    <property type="project" value="UniProtKB-SubCell"/>
</dbReference>
<dbReference type="Proteomes" id="UP000244956">
    <property type="component" value="Unassembled WGS sequence"/>
</dbReference>
<dbReference type="PANTHER" id="PTHR12598">
    <property type="entry name" value="COPPER HOMEOSTASIS PROTEIN CUTC"/>
    <property type="match status" value="1"/>
</dbReference>
<comment type="caution">
    <text evidence="2">Once thought to be involved in copper homeostasis, experiments in E.coli have shown this is not the case.</text>
</comment>
<dbReference type="Pfam" id="PF03932">
    <property type="entry name" value="CutC"/>
    <property type="match status" value="1"/>
</dbReference>
<accession>A0A2U2B494</accession>
<name>A0A2U2B494_9BACT</name>
<evidence type="ECO:0000313" key="4">
    <source>
        <dbReference type="Proteomes" id="UP000244956"/>
    </source>
</evidence>
<proteinExistence type="inferred from homology"/>
<gene>
    <name evidence="2" type="primary">cutC</name>
    <name evidence="3" type="ORF">DDZ16_18625</name>
</gene>
<dbReference type="OrthoDB" id="9815677at2"/>
<comment type="caution">
    <text evidence="3">The sequence shown here is derived from an EMBL/GenBank/DDBJ whole genome shotgun (WGS) entry which is preliminary data.</text>
</comment>
<dbReference type="SUPFAM" id="SSF110395">
    <property type="entry name" value="CutC-like"/>
    <property type="match status" value="1"/>
</dbReference>
<dbReference type="PANTHER" id="PTHR12598:SF0">
    <property type="entry name" value="COPPER HOMEOSTASIS PROTEIN CUTC HOMOLOG"/>
    <property type="match status" value="1"/>
</dbReference>
<dbReference type="Gene3D" id="3.20.20.380">
    <property type="entry name" value="Copper homeostasis (CutC) domain"/>
    <property type="match status" value="1"/>
</dbReference>
<keyword evidence="4" id="KW-1185">Reference proteome</keyword>
<protein>
    <recommendedName>
        <fullName evidence="2">PF03932 family protein CutC</fullName>
    </recommendedName>
</protein>
<evidence type="ECO:0000313" key="3">
    <source>
        <dbReference type="EMBL" id="PWD97885.1"/>
    </source>
</evidence>
<dbReference type="GO" id="GO:0005507">
    <property type="term" value="F:copper ion binding"/>
    <property type="evidence" value="ECO:0007669"/>
    <property type="project" value="TreeGrafter"/>
</dbReference>
<evidence type="ECO:0000256" key="1">
    <source>
        <dbReference type="ARBA" id="ARBA00007768"/>
    </source>
</evidence>
<dbReference type="InterPro" id="IPR036822">
    <property type="entry name" value="CutC-like_dom_sf"/>
</dbReference>
<dbReference type="HAMAP" id="MF_00795">
    <property type="entry name" value="CutC"/>
    <property type="match status" value="1"/>
</dbReference>
<reference evidence="3 4" key="1">
    <citation type="submission" date="2018-05" db="EMBL/GenBank/DDBJ databases">
        <title>Marinilabilia rubrum sp. nov., isolated from saltern sediment.</title>
        <authorList>
            <person name="Zhang R."/>
        </authorList>
    </citation>
    <scope>NUCLEOTIDE SEQUENCE [LARGE SCALE GENOMIC DNA]</scope>
    <source>
        <strain evidence="3 4">WTE16</strain>
    </source>
</reference>